<dbReference type="AlphaFoldDB" id="A0A1D2VF69"/>
<dbReference type="FunCoup" id="A0A1D2VF69">
    <property type="interactions" value="94"/>
</dbReference>
<dbReference type="GO" id="GO:0044877">
    <property type="term" value="F:protein-containing complex binding"/>
    <property type="evidence" value="ECO:0007669"/>
    <property type="project" value="TreeGrafter"/>
</dbReference>
<dbReference type="RefSeq" id="XP_020046583.1">
    <property type="nucleotide sequence ID" value="XM_020190647.1"/>
</dbReference>
<dbReference type="EMBL" id="KV454482">
    <property type="protein sequence ID" value="ODV60276.1"/>
    <property type="molecule type" value="Genomic_DNA"/>
</dbReference>
<dbReference type="PANTHER" id="PTHR12126:SF16">
    <property type="entry name" value="MIOREX COMPLEX COMPONENT 2"/>
    <property type="match status" value="1"/>
</dbReference>
<dbReference type="GeneID" id="30964283"/>
<gene>
    <name evidence="1" type="ORF">ASCRUDRAFT_35860</name>
</gene>
<dbReference type="GO" id="GO:0005739">
    <property type="term" value="C:mitochondrion"/>
    <property type="evidence" value="ECO:0007669"/>
    <property type="project" value="EnsemblFungi"/>
</dbReference>
<dbReference type="OrthoDB" id="276721at2759"/>
<keyword evidence="2" id="KW-1185">Reference proteome</keyword>
<reference evidence="2" key="1">
    <citation type="submission" date="2016-05" db="EMBL/GenBank/DDBJ databases">
        <title>Comparative genomics of biotechnologically important yeasts.</title>
        <authorList>
            <consortium name="DOE Joint Genome Institute"/>
            <person name="Riley R."/>
            <person name="Haridas S."/>
            <person name="Wolfe K.H."/>
            <person name="Lopes M.R."/>
            <person name="Hittinger C.T."/>
            <person name="Goker M."/>
            <person name="Salamov A."/>
            <person name="Wisecaver J."/>
            <person name="Long T.M."/>
            <person name="Aerts A.L."/>
            <person name="Barry K."/>
            <person name="Choi C."/>
            <person name="Clum A."/>
            <person name="Coughlan A.Y."/>
            <person name="Deshpande S."/>
            <person name="Douglass A.P."/>
            <person name="Hanson S.J."/>
            <person name="Klenk H.-P."/>
            <person name="Labutti K."/>
            <person name="Lapidus A."/>
            <person name="Lindquist E."/>
            <person name="Lipzen A."/>
            <person name="Meier-Kolthoff J.P."/>
            <person name="Ohm R.A."/>
            <person name="Otillar R.P."/>
            <person name="Pangilinan J."/>
            <person name="Peng Y."/>
            <person name="Rokas A."/>
            <person name="Rosa C.A."/>
            <person name="Scheuner C."/>
            <person name="Sibirny A.A."/>
            <person name="Slot J.C."/>
            <person name="Stielow J.B."/>
            <person name="Sun H."/>
            <person name="Kurtzman C.P."/>
            <person name="Blackwell M."/>
            <person name="Grigoriev I.V."/>
            <person name="Jeffries T.W."/>
        </authorList>
    </citation>
    <scope>NUCLEOTIDE SEQUENCE [LARGE SCALE GENOMIC DNA]</scope>
    <source>
        <strain evidence="2">DSM 1968</strain>
    </source>
</reference>
<dbReference type="Gene3D" id="3.40.50.720">
    <property type="entry name" value="NAD(P)-binding Rossmann-like Domain"/>
    <property type="match status" value="1"/>
</dbReference>
<protein>
    <submittedName>
        <fullName evidence="1">NAD(P)-binding protein</fullName>
    </submittedName>
</protein>
<dbReference type="Proteomes" id="UP000095038">
    <property type="component" value="Unassembled WGS sequence"/>
</dbReference>
<sequence length="273" mass="30200">MSLIASKIAPSIVVFGGNGFVGKRICQAGINAGFSVTSLSSSGVPPKPVVEEDSQWISKVDWQKANVFDPDSYKKHLKNKTSVVHSIGILFENSNYKDSLSDSPFSFLKKFNPLGANPLKKANESLTYEKMNKQSALILAKAYAEQLLESNALPETKVESPSFVYISADQGFPGLSKGYLQTKREAEQQLKLDYENIFRSIIMRPGFMYDETDKKSVRSVFSTLANIGNKIPVVDLLVRPSISTQKVGISAIRRIQDKKFSGIVFLDAIVNNY</sequence>
<dbReference type="GO" id="GO:0006744">
    <property type="term" value="P:ubiquinone biosynthetic process"/>
    <property type="evidence" value="ECO:0007669"/>
    <property type="project" value="EnsemblFungi"/>
</dbReference>
<dbReference type="InterPro" id="IPR036291">
    <property type="entry name" value="NAD(P)-bd_dom_sf"/>
</dbReference>
<organism evidence="1 2">
    <name type="scientific">Ascoidea rubescens DSM 1968</name>
    <dbReference type="NCBI Taxonomy" id="1344418"/>
    <lineage>
        <taxon>Eukaryota</taxon>
        <taxon>Fungi</taxon>
        <taxon>Dikarya</taxon>
        <taxon>Ascomycota</taxon>
        <taxon>Saccharomycotina</taxon>
        <taxon>Saccharomycetes</taxon>
        <taxon>Ascoideaceae</taxon>
        <taxon>Ascoidea</taxon>
    </lineage>
</organism>
<name>A0A1D2VF69_9ASCO</name>
<dbReference type="InParanoid" id="A0A1D2VF69"/>
<dbReference type="PANTHER" id="PTHR12126">
    <property type="entry name" value="NADH-UBIQUINONE OXIDOREDUCTASE 39 KDA SUBUNIT-RELATED"/>
    <property type="match status" value="1"/>
</dbReference>
<dbReference type="SUPFAM" id="SSF51735">
    <property type="entry name" value="NAD(P)-binding Rossmann-fold domains"/>
    <property type="match status" value="1"/>
</dbReference>
<accession>A0A1D2VF69</accession>
<dbReference type="InterPro" id="IPR051207">
    <property type="entry name" value="ComplexI_NDUFA9_subunit"/>
</dbReference>
<evidence type="ECO:0000313" key="2">
    <source>
        <dbReference type="Proteomes" id="UP000095038"/>
    </source>
</evidence>
<evidence type="ECO:0000313" key="1">
    <source>
        <dbReference type="EMBL" id="ODV60276.1"/>
    </source>
</evidence>
<dbReference type="STRING" id="1344418.A0A1D2VF69"/>
<proteinExistence type="predicted"/>